<dbReference type="SUPFAM" id="SSF88723">
    <property type="entry name" value="PIN domain-like"/>
    <property type="match status" value="1"/>
</dbReference>
<dbReference type="InterPro" id="IPR039436">
    <property type="entry name" value="Asteroid_dom"/>
</dbReference>
<accession>A0A9N7U291</accession>
<organism evidence="5 6">
    <name type="scientific">Pleuronectes platessa</name>
    <name type="common">European plaice</name>
    <dbReference type="NCBI Taxonomy" id="8262"/>
    <lineage>
        <taxon>Eukaryota</taxon>
        <taxon>Metazoa</taxon>
        <taxon>Chordata</taxon>
        <taxon>Craniata</taxon>
        <taxon>Vertebrata</taxon>
        <taxon>Euteleostomi</taxon>
        <taxon>Actinopterygii</taxon>
        <taxon>Neopterygii</taxon>
        <taxon>Teleostei</taxon>
        <taxon>Neoteleostei</taxon>
        <taxon>Acanthomorphata</taxon>
        <taxon>Carangaria</taxon>
        <taxon>Pleuronectiformes</taxon>
        <taxon>Pleuronectoidei</taxon>
        <taxon>Pleuronectidae</taxon>
        <taxon>Pleuronectes</taxon>
    </lineage>
</organism>
<feature type="region of interest" description="Disordered" evidence="2">
    <location>
        <begin position="615"/>
        <end position="637"/>
    </location>
</feature>
<gene>
    <name evidence="5" type="ORF">PLEPLA_LOCUS10705</name>
</gene>
<evidence type="ECO:0008006" key="7">
    <source>
        <dbReference type="Google" id="ProtNLM"/>
    </source>
</evidence>
<comment type="similarity">
    <text evidence="1">Belongs to the asteroid family.</text>
</comment>
<dbReference type="InterPro" id="IPR029060">
    <property type="entry name" value="PIN-like_dom_sf"/>
</dbReference>
<evidence type="ECO:0000259" key="3">
    <source>
        <dbReference type="Pfam" id="PF00752"/>
    </source>
</evidence>
<dbReference type="InterPro" id="IPR026832">
    <property type="entry name" value="Asteroid"/>
</dbReference>
<dbReference type="AlphaFoldDB" id="A0A9N7U291"/>
<feature type="compositionally biased region" description="Acidic residues" evidence="2">
    <location>
        <begin position="626"/>
        <end position="637"/>
    </location>
</feature>
<keyword evidence="6" id="KW-1185">Reference proteome</keyword>
<evidence type="ECO:0000313" key="6">
    <source>
        <dbReference type="Proteomes" id="UP001153269"/>
    </source>
</evidence>
<evidence type="ECO:0000259" key="4">
    <source>
        <dbReference type="Pfam" id="PF12813"/>
    </source>
</evidence>
<proteinExistence type="inferred from homology"/>
<name>A0A9N7U291_PLEPL</name>
<evidence type="ECO:0000256" key="2">
    <source>
        <dbReference type="SAM" id="MobiDB-lite"/>
    </source>
</evidence>
<dbReference type="PANTHER" id="PTHR15665">
    <property type="entry name" value="ASTEROID PROTEIN"/>
    <property type="match status" value="1"/>
</dbReference>
<reference evidence="5" key="1">
    <citation type="submission" date="2020-03" db="EMBL/GenBank/DDBJ databases">
        <authorList>
            <person name="Weist P."/>
        </authorList>
    </citation>
    <scope>NUCLEOTIDE SEQUENCE</scope>
</reference>
<dbReference type="GO" id="GO:0004518">
    <property type="term" value="F:nuclease activity"/>
    <property type="evidence" value="ECO:0007669"/>
    <property type="project" value="InterPro"/>
</dbReference>
<dbReference type="Gene3D" id="3.40.50.1010">
    <property type="entry name" value="5'-nuclease"/>
    <property type="match status" value="1"/>
</dbReference>
<feature type="domain" description="Asteroid" evidence="4">
    <location>
        <begin position="131"/>
        <end position="216"/>
    </location>
</feature>
<dbReference type="InterPro" id="IPR006085">
    <property type="entry name" value="XPG_DNA_repair_N"/>
</dbReference>
<dbReference type="Pfam" id="PF12813">
    <property type="entry name" value="XPG_I_2"/>
    <property type="match status" value="1"/>
</dbReference>
<feature type="domain" description="XPG N-terminal" evidence="3">
    <location>
        <begin position="1"/>
        <end position="95"/>
    </location>
</feature>
<sequence length="674" mass="76514">MGVQGLTSLLDSDRRIYRELALRGKRLVVDGCNLLFPLYLTGLDQNHGGDYAAFEEEIEKFVSALRLCEIEPYVVMDGGADDTNNKLETLKQRYEDNIRKCHQAAVEGTEQGVLPLCSKMVFVQTLDRLQVPLAQCYGEADQQIAALASEWQCPVLSNDSDFFIFNLPAGLLPIRHFQWKSLERSGSRWYVPCRSYHRSHICTAFHIGSQLLPTFAVLAGNDYVKLSIRWDQFAPTWGGKPHRLRGLLSWLSSFLTPEEALEAALGLMGNLSSQRKEEVLQNLTLEMEAYQLPPSSLESFFIHGITPLTPAVGEEVGVRVPDWMRRPLMQAHLSGDILNVLQLHRKGLRMPVDHGDMPSAALTSRPLRQLLYGLLLGRDTGLLVEEWDRDGLKLDPIPVQPDVRSVTPGLELRSLNKVELSLRLQVILQALKVKEASLSGLPPQLRLPVAVTCFWLQNAEPAPDKTLLKSLLLWLSDGDALRHAAVLQPENPHQEPKLDLDVAHALNQWQMCLKDSVQLNHLLSCPLPDPHIARLYEGTLVHRLVHRMRTIGGLRDFRKRDLYQSMRSVVKRSQKALRKTRRALWWQPLDNLQQLSVQYEDQQAEMKSFIRAQDDPSLDYLSPDDLSPDDLSPDDPSLDYVVMVKTRFKTKERNNRCKNPELNRKEESRGGDLL</sequence>
<protein>
    <recommendedName>
        <fullName evidence="7">XPG N-terminal domain-containing protein</fullName>
    </recommendedName>
</protein>
<evidence type="ECO:0000256" key="1">
    <source>
        <dbReference type="ARBA" id="ARBA00007398"/>
    </source>
</evidence>
<dbReference type="EMBL" id="CADEAL010000612">
    <property type="protein sequence ID" value="CAB1422787.1"/>
    <property type="molecule type" value="Genomic_DNA"/>
</dbReference>
<dbReference type="Proteomes" id="UP001153269">
    <property type="component" value="Unassembled WGS sequence"/>
</dbReference>
<dbReference type="Pfam" id="PF00752">
    <property type="entry name" value="XPG_N"/>
    <property type="match status" value="1"/>
</dbReference>
<evidence type="ECO:0000313" key="5">
    <source>
        <dbReference type="EMBL" id="CAB1422787.1"/>
    </source>
</evidence>
<comment type="caution">
    <text evidence="5">The sequence shown here is derived from an EMBL/GenBank/DDBJ whole genome shotgun (WGS) entry which is preliminary data.</text>
</comment>
<feature type="region of interest" description="Disordered" evidence="2">
    <location>
        <begin position="652"/>
        <end position="674"/>
    </location>
</feature>
<dbReference type="PANTHER" id="PTHR15665:SF1">
    <property type="entry name" value="PROTEIN ASTEROID HOMOLOG 1"/>
    <property type="match status" value="1"/>
</dbReference>